<reference evidence="2 3" key="1">
    <citation type="submission" date="2014-12" db="EMBL/GenBank/DDBJ databases">
        <title>16Stimator: statistical estimation of ribosomal gene copy numbers from draft genome assemblies.</title>
        <authorList>
            <person name="Perisin M.A."/>
            <person name="Vetter M."/>
            <person name="Gilbert J.A."/>
            <person name="Bergelson J."/>
        </authorList>
    </citation>
    <scope>NUCLEOTIDE SEQUENCE [LARGE SCALE GENOMIC DNA]</scope>
    <source>
        <strain evidence="2 3">MEJ086</strain>
    </source>
</reference>
<dbReference type="InterPro" id="IPR007607">
    <property type="entry name" value="BacA/B"/>
</dbReference>
<evidence type="ECO:0000256" key="1">
    <source>
        <dbReference type="ARBA" id="ARBA00044755"/>
    </source>
</evidence>
<comment type="similarity">
    <text evidence="1">Belongs to the bactofilin family.</text>
</comment>
<comment type="caution">
    <text evidence="2">The sequence shown here is derived from an EMBL/GenBank/DDBJ whole genome shotgun (WGS) entry which is preliminary data.</text>
</comment>
<gene>
    <name evidence="2" type="ORF">RU08_13405</name>
</gene>
<protein>
    <submittedName>
        <fullName evidence="2">Membrane protein</fullName>
    </submittedName>
</protein>
<evidence type="ECO:0000313" key="2">
    <source>
        <dbReference type="EMBL" id="KIP99851.1"/>
    </source>
</evidence>
<dbReference type="AlphaFoldDB" id="A0A0D0KP83"/>
<sequence length="138" mass="14920">MWNKGKGKGKADMQRFTGKTSLIAAGAAFRGDLEFQGAVQIDGRVLGDIRTEEGLVRVSVDGQVEGEVRAPHIVIDGEIIGDVYATQHVELGPKARVRGNLYYGLMEMAMGAQVEGGLRPIKEQGRPLELPESVDDVE</sequence>
<accession>A0A0D0KP83</accession>
<organism evidence="2 3">
    <name type="scientific">Pseudomonas fulva</name>
    <dbReference type="NCBI Taxonomy" id="47880"/>
    <lineage>
        <taxon>Bacteria</taxon>
        <taxon>Pseudomonadati</taxon>
        <taxon>Pseudomonadota</taxon>
        <taxon>Gammaproteobacteria</taxon>
        <taxon>Pseudomonadales</taxon>
        <taxon>Pseudomonadaceae</taxon>
        <taxon>Pseudomonas</taxon>
    </lineage>
</organism>
<name>A0A0D0KP83_9PSED</name>
<dbReference type="Proteomes" id="UP000032068">
    <property type="component" value="Unassembled WGS sequence"/>
</dbReference>
<evidence type="ECO:0000313" key="3">
    <source>
        <dbReference type="Proteomes" id="UP000032068"/>
    </source>
</evidence>
<proteinExistence type="inferred from homology"/>
<dbReference type="PANTHER" id="PTHR35024:SF4">
    <property type="entry name" value="POLYMER-FORMING CYTOSKELETAL PROTEIN"/>
    <property type="match status" value="1"/>
</dbReference>
<dbReference type="OrthoDB" id="5294247at2"/>
<dbReference type="RefSeq" id="WP_042554329.1">
    <property type="nucleotide sequence ID" value="NZ_JXQW01000032.1"/>
</dbReference>
<dbReference type="EMBL" id="JXQW01000032">
    <property type="protein sequence ID" value="KIP99851.1"/>
    <property type="molecule type" value="Genomic_DNA"/>
</dbReference>
<dbReference type="PANTHER" id="PTHR35024">
    <property type="entry name" value="HYPOTHETICAL CYTOSOLIC PROTEIN"/>
    <property type="match status" value="1"/>
</dbReference>
<dbReference type="Pfam" id="PF04519">
    <property type="entry name" value="Bactofilin"/>
    <property type="match status" value="1"/>
</dbReference>